<evidence type="ECO:0000256" key="3">
    <source>
        <dbReference type="ARBA" id="ARBA00022679"/>
    </source>
</evidence>
<dbReference type="PANTHER" id="PTHR46161">
    <property type="entry name" value="NUCLEOSIDE DIPHOSPHATE KINASE"/>
    <property type="match status" value="1"/>
</dbReference>
<dbReference type="PROSITE" id="PS51374">
    <property type="entry name" value="NDPK_LIKE"/>
    <property type="match status" value="3"/>
</dbReference>
<feature type="compositionally biased region" description="Polar residues" evidence="8">
    <location>
        <begin position="1156"/>
        <end position="1168"/>
    </location>
</feature>
<sequence length="1168" mass="122619">MAEDQSADRTFALVKPDALTPFKYQQIDALIKLNEFEIVRQKLIWLTEEQATALFPERAADDDRESWLEYITGAPSLALELAKNDAPLFWQLTMGAEDPTDGGARDSDSIRGIMATDRVRNAVDGSQEPEDAVRQLKLVFSDAVPELPYDSFLMQRADDVRSTLALIKSDVSGNEQAVARIIGRAVARGYTVKDRVDIALSRSQAAALYAEHEHAPFFDDLIAAATSGPVIALLLEGDDVIRGWRMMLGPADPTVARQQAPQSLRALLGTDTRRNAVHGSESPEAAQRELGFFFFPRIQPEDGAADDKKKQKKKQKKRRSKRKQAVTVNSTTAPTSARVSISEDSDEEPEVEAKPELETKQEIATKPDIEAALVFEAKPKSKPDLKPEAQLDPESEISGQGIVANDPLELAKPSDPAYERTFALFKPDAYPRHTRQLLKQVLAKGLSVVAQEEVMLSTEVAERIYSDMATFPVFRRLVEFVTSAPVLALVLEGSDAIAVWRELAGPTNPRTAKFEARNSLRAKYGTTAQMNAVHASKDQAEARRSISAVFYDLLHGKFRVLAASDDPLDMLPSEAKPMSTETAAAPESAALVRQMETLAVAETHVQPTLHDHKAVAVSSSVDEKTNGQPAIENGVAAVATEASATEAPAPCEAAVDVNNDPTGPLDAAVANDATSTSALSEQSDTPRTPSQSKAQVADKPASFGGRLASSPFLKADRKLGQDAATTPKRLGRVKSPFLGSKRDEGDSVNTAAADKDETVQADESTVERNEASEAPPADSKQLHEELAELRIDADGLSNGNAEQAPAPASKNGLDSVAAETTEPDRTEQPESNADAANPPSTPSHVATDADAAKPAPVTPRTRAASGTVPRSAAVTRTVRRVPGAGPPAAAQASRRATLGPSATAPSTPGVLTRSAARAARAPPLAASAAPSTPTRSTPATRASVAASARPAARTAAAPVTPTRAPLTASRARAAARPSVSPASTRTPVRTAAPASARVKQDQAQSTTPAVTRRPAPASTARTPSVRTASSATNGSRASPARSTAAADNAAASPRPVTRSMTSAVPVASTAASRARAAAAAAAKAEAARASPTTTRTGARTTLRSAAPTTPTKPATKSTAGRVMASRSTGPLRAAAPTAASRARVATGKPSADTADANATQSQADCDDA</sequence>
<feature type="compositionally biased region" description="Low complexity" evidence="8">
    <location>
        <begin position="1067"/>
        <end position="1119"/>
    </location>
</feature>
<feature type="compositionally biased region" description="Polar residues" evidence="8">
    <location>
        <begin position="1019"/>
        <end position="1034"/>
    </location>
</feature>
<feature type="compositionally biased region" description="Basic and acidic residues" evidence="8">
    <location>
        <begin position="351"/>
        <end position="365"/>
    </location>
</feature>
<feature type="compositionally biased region" description="Polar residues" evidence="8">
    <location>
        <begin position="326"/>
        <end position="339"/>
    </location>
</feature>
<dbReference type="InterPro" id="IPR034907">
    <property type="entry name" value="NDK-like_dom"/>
</dbReference>
<dbReference type="Gene3D" id="3.30.70.141">
    <property type="entry name" value="Nucleoside diphosphate kinase-like domain"/>
    <property type="match status" value="3"/>
</dbReference>
<feature type="compositionally biased region" description="Basic and acidic residues" evidence="8">
    <location>
        <begin position="379"/>
        <end position="389"/>
    </location>
</feature>
<evidence type="ECO:0000313" key="11">
    <source>
        <dbReference type="Proteomes" id="UP001140094"/>
    </source>
</evidence>
<dbReference type="PANTHER" id="PTHR46161:SF3">
    <property type="entry name" value="NUCLEOSIDE DIPHOSPHATE KINASE DDB_G0292928-RELATED"/>
    <property type="match status" value="1"/>
</dbReference>
<feature type="compositionally biased region" description="Low complexity" evidence="8">
    <location>
        <begin position="1035"/>
        <end position="1055"/>
    </location>
</feature>
<dbReference type="Proteomes" id="UP001140094">
    <property type="component" value="Unassembled WGS sequence"/>
</dbReference>
<evidence type="ECO:0000256" key="7">
    <source>
        <dbReference type="PROSITE-ProRule" id="PRU00706"/>
    </source>
</evidence>
<proteinExistence type="inferred from homology"/>
<reference evidence="10" key="1">
    <citation type="submission" date="2022-07" db="EMBL/GenBank/DDBJ databases">
        <title>Phylogenomic reconstructions and comparative analyses of Kickxellomycotina fungi.</title>
        <authorList>
            <person name="Reynolds N.K."/>
            <person name="Stajich J.E."/>
            <person name="Barry K."/>
            <person name="Grigoriev I.V."/>
            <person name="Crous P."/>
            <person name="Smith M.E."/>
        </authorList>
    </citation>
    <scope>NUCLEOTIDE SEQUENCE</scope>
    <source>
        <strain evidence="10">NRRL 1565</strain>
    </source>
</reference>
<feature type="region of interest" description="Disordered" evidence="8">
    <location>
        <begin position="379"/>
        <end position="400"/>
    </location>
</feature>
<feature type="region of interest" description="Disordered" evidence="8">
    <location>
        <begin position="300"/>
        <end position="365"/>
    </location>
</feature>
<evidence type="ECO:0000256" key="4">
    <source>
        <dbReference type="ARBA" id="ARBA00022741"/>
    </source>
</evidence>
<protein>
    <recommendedName>
        <fullName evidence="2">Nucleoside diphosphate kinase</fullName>
    </recommendedName>
</protein>
<comment type="caution">
    <text evidence="7">Lacks conserved residue(s) required for the propagation of feature annotation.</text>
</comment>
<comment type="similarity">
    <text evidence="1 7">Belongs to the NDK family.</text>
</comment>
<gene>
    <name evidence="10" type="ORF">H4R20_001579</name>
</gene>
<feature type="compositionally biased region" description="Low complexity" evidence="8">
    <location>
        <begin position="867"/>
        <end position="896"/>
    </location>
</feature>
<evidence type="ECO:0000259" key="9">
    <source>
        <dbReference type="SMART" id="SM00562"/>
    </source>
</evidence>
<feature type="region of interest" description="Disordered" evidence="8">
    <location>
        <begin position="654"/>
        <end position="1168"/>
    </location>
</feature>
<dbReference type="AlphaFoldDB" id="A0A9W8I335"/>
<feature type="domain" description="Nucleoside diphosphate kinase-like" evidence="9">
    <location>
        <begin position="418"/>
        <end position="556"/>
    </location>
</feature>
<keyword evidence="11" id="KW-1185">Reference proteome</keyword>
<feature type="domain" description="Nucleoside diphosphate kinase-like" evidence="9">
    <location>
        <begin position="160"/>
        <end position="300"/>
    </location>
</feature>
<dbReference type="GO" id="GO:0005524">
    <property type="term" value="F:ATP binding"/>
    <property type="evidence" value="ECO:0007669"/>
    <property type="project" value="UniProtKB-KW"/>
</dbReference>
<feature type="domain" description="Nucleoside diphosphate kinase-like" evidence="9">
    <location>
        <begin position="7"/>
        <end position="146"/>
    </location>
</feature>
<name>A0A9W8I335_9FUNG</name>
<dbReference type="Pfam" id="PF00334">
    <property type="entry name" value="NDK"/>
    <property type="match status" value="3"/>
</dbReference>
<evidence type="ECO:0000256" key="6">
    <source>
        <dbReference type="ARBA" id="ARBA00022840"/>
    </source>
</evidence>
<evidence type="ECO:0000256" key="8">
    <source>
        <dbReference type="SAM" id="MobiDB-lite"/>
    </source>
</evidence>
<comment type="caution">
    <text evidence="10">The sequence shown here is derived from an EMBL/GenBank/DDBJ whole genome shotgun (WGS) entry which is preliminary data.</text>
</comment>
<organism evidence="10 11">
    <name type="scientific">Coemansia guatemalensis</name>
    <dbReference type="NCBI Taxonomy" id="2761395"/>
    <lineage>
        <taxon>Eukaryota</taxon>
        <taxon>Fungi</taxon>
        <taxon>Fungi incertae sedis</taxon>
        <taxon>Zoopagomycota</taxon>
        <taxon>Kickxellomycotina</taxon>
        <taxon>Kickxellomycetes</taxon>
        <taxon>Kickxellales</taxon>
        <taxon>Kickxellaceae</taxon>
        <taxon>Coemansia</taxon>
    </lineage>
</organism>
<dbReference type="GO" id="GO:0016301">
    <property type="term" value="F:kinase activity"/>
    <property type="evidence" value="ECO:0007669"/>
    <property type="project" value="UniProtKB-KW"/>
</dbReference>
<dbReference type="EMBL" id="JANBUO010000165">
    <property type="protein sequence ID" value="KAJ2806721.1"/>
    <property type="molecule type" value="Genomic_DNA"/>
</dbReference>
<feature type="compositionally biased region" description="Basic and acidic residues" evidence="8">
    <location>
        <begin position="780"/>
        <end position="793"/>
    </location>
</feature>
<evidence type="ECO:0000313" key="10">
    <source>
        <dbReference type="EMBL" id="KAJ2806721.1"/>
    </source>
</evidence>
<dbReference type="InterPro" id="IPR036850">
    <property type="entry name" value="NDK-like_dom_sf"/>
</dbReference>
<evidence type="ECO:0000256" key="2">
    <source>
        <dbReference type="ARBA" id="ARBA00017632"/>
    </source>
</evidence>
<keyword evidence="3" id="KW-0808">Transferase</keyword>
<feature type="compositionally biased region" description="Basic residues" evidence="8">
    <location>
        <begin position="310"/>
        <end position="324"/>
    </location>
</feature>
<keyword evidence="4" id="KW-0547">Nucleotide-binding</keyword>
<evidence type="ECO:0000256" key="1">
    <source>
        <dbReference type="ARBA" id="ARBA00008142"/>
    </source>
</evidence>
<dbReference type="OrthoDB" id="2162449at2759"/>
<keyword evidence="5" id="KW-0418">Kinase</keyword>
<dbReference type="SUPFAM" id="SSF54919">
    <property type="entry name" value="Nucleoside diphosphate kinase, NDK"/>
    <property type="match status" value="3"/>
</dbReference>
<accession>A0A9W8I335</accession>
<feature type="compositionally biased region" description="Polar residues" evidence="8">
    <location>
        <begin position="672"/>
        <end position="694"/>
    </location>
</feature>
<feature type="compositionally biased region" description="Low complexity" evidence="8">
    <location>
        <begin position="1132"/>
        <end position="1145"/>
    </location>
</feature>
<feature type="compositionally biased region" description="Low complexity" evidence="8">
    <location>
        <begin position="911"/>
        <end position="984"/>
    </location>
</feature>
<evidence type="ECO:0000256" key="5">
    <source>
        <dbReference type="ARBA" id="ARBA00022777"/>
    </source>
</evidence>
<keyword evidence="6" id="KW-0067">ATP-binding</keyword>
<dbReference type="SMART" id="SM00562">
    <property type="entry name" value="NDK"/>
    <property type="match status" value="3"/>
</dbReference>